<dbReference type="GO" id="GO:0005886">
    <property type="term" value="C:plasma membrane"/>
    <property type="evidence" value="ECO:0007669"/>
    <property type="project" value="InterPro"/>
</dbReference>
<evidence type="ECO:0000256" key="6">
    <source>
        <dbReference type="SAM" id="Phobius"/>
    </source>
</evidence>
<dbReference type="SUPFAM" id="SSF117892">
    <property type="entry name" value="Band 7/SPFH domain"/>
    <property type="match status" value="1"/>
</dbReference>
<dbReference type="InterPro" id="IPR043202">
    <property type="entry name" value="Band-7_stomatin-like"/>
</dbReference>
<evidence type="ECO:0000256" key="5">
    <source>
        <dbReference type="ARBA" id="ARBA00023136"/>
    </source>
</evidence>
<dbReference type="PATRIC" id="fig|187420.15.peg.1735"/>
<dbReference type="InterPro" id="IPR001972">
    <property type="entry name" value="Stomatin_HflK_fam"/>
</dbReference>
<dbReference type="KEGG" id="mth:MTH_1780"/>
<evidence type="ECO:0000259" key="7">
    <source>
        <dbReference type="SMART" id="SM00244"/>
    </source>
</evidence>
<dbReference type="HOGENOM" id="CLU_024949_3_3_2"/>
<dbReference type="PRINTS" id="PR00721">
    <property type="entry name" value="STOMATIN"/>
</dbReference>
<comment type="subcellular location">
    <subcellularLocation>
        <location evidence="1">Membrane</location>
        <topology evidence="1">Single-pass membrane protein</topology>
    </subcellularLocation>
</comment>
<dbReference type="Gene3D" id="3.30.479.30">
    <property type="entry name" value="Band 7 domain"/>
    <property type="match status" value="1"/>
</dbReference>
<keyword evidence="3 6" id="KW-0812">Transmembrane</keyword>
<feature type="transmembrane region" description="Helical" evidence="6">
    <location>
        <begin position="46"/>
        <end position="67"/>
    </location>
</feature>
<keyword evidence="5 6" id="KW-0472">Membrane</keyword>
<dbReference type="PaxDb" id="187420-MTH_1780"/>
<dbReference type="CDD" id="cd08826">
    <property type="entry name" value="SPFH_eoslipins_u1"/>
    <property type="match status" value="1"/>
</dbReference>
<keyword evidence="9" id="KW-1185">Reference proteome</keyword>
<reference evidence="8 9" key="1">
    <citation type="journal article" date="1997" name="J. Bacteriol.">
        <title>Complete genome sequence of Methanobacterium thermoautotrophicum deltaH: functional analysis and comparative genomics.</title>
        <authorList>
            <person name="Smith D.R."/>
            <person name="Doucette-Stamm L.A."/>
            <person name="Deloughery C."/>
            <person name="Lee H.-M."/>
            <person name="Dubois J."/>
            <person name="Aldredge T."/>
            <person name="Bashirzadeh R."/>
            <person name="Blakely D."/>
            <person name="Cook R."/>
            <person name="Gilbert K."/>
            <person name="Harrison D."/>
            <person name="Hoang L."/>
            <person name="Keagle P."/>
            <person name="Lumm W."/>
            <person name="Pothier B."/>
            <person name="Qiu D."/>
            <person name="Spadafora R."/>
            <person name="Vicare R."/>
            <person name="Wang Y."/>
            <person name="Wierzbowski J."/>
            <person name="Gibson R."/>
            <person name="Jiwani N."/>
            <person name="Caruso A."/>
            <person name="Bush D."/>
            <person name="Safer H."/>
            <person name="Patwell D."/>
            <person name="Prabhakar S."/>
            <person name="McDougall S."/>
            <person name="Shimer G."/>
            <person name="Goyal A."/>
            <person name="Pietrovski S."/>
            <person name="Church G.M."/>
            <person name="Daniels C.J."/>
            <person name="Mao J.-i."/>
            <person name="Rice P."/>
            <person name="Nolling J."/>
            <person name="Reeve J.N."/>
        </authorList>
    </citation>
    <scope>NUCLEOTIDE SEQUENCE [LARGE SCALE GENOMIC DNA]</scope>
    <source>
        <strain evidence="9">ATCC 29096 / DSM 1053 / JCM 10044 / NBRC 100330 / Delta H</strain>
    </source>
</reference>
<dbReference type="Pfam" id="PF01145">
    <property type="entry name" value="Band_7"/>
    <property type="match status" value="1"/>
</dbReference>
<dbReference type="PANTHER" id="PTHR10264">
    <property type="entry name" value="BAND 7 PROTEIN-RELATED"/>
    <property type="match status" value="1"/>
</dbReference>
<accession>O27808</accession>
<dbReference type="STRING" id="187420.MTH_1780"/>
<dbReference type="EnsemblBacteria" id="AAB86246">
    <property type="protein sequence ID" value="AAB86246"/>
    <property type="gene ID" value="MTH_1780"/>
</dbReference>
<dbReference type="InterPro" id="IPR001107">
    <property type="entry name" value="Band_7"/>
</dbReference>
<evidence type="ECO:0000256" key="3">
    <source>
        <dbReference type="ARBA" id="ARBA00022692"/>
    </source>
</evidence>
<keyword evidence="4 6" id="KW-1133">Transmembrane helix</keyword>
<evidence type="ECO:0000256" key="2">
    <source>
        <dbReference type="ARBA" id="ARBA00008164"/>
    </source>
</evidence>
<dbReference type="FunFam" id="3.30.479.30:FF:000004">
    <property type="entry name" value="Putative membrane protease family, stomatin"/>
    <property type="match status" value="1"/>
</dbReference>
<name>O27808_METTH</name>
<proteinExistence type="inferred from homology"/>
<dbReference type="PIR" id="G69104">
    <property type="entry name" value="G69104"/>
</dbReference>
<evidence type="ECO:0000313" key="9">
    <source>
        <dbReference type="Proteomes" id="UP000005223"/>
    </source>
</evidence>
<dbReference type="PANTHER" id="PTHR10264:SF19">
    <property type="entry name" value="AT06885P-RELATED"/>
    <property type="match status" value="1"/>
</dbReference>
<evidence type="ECO:0000313" key="8">
    <source>
        <dbReference type="EMBL" id="AAB86246.1"/>
    </source>
</evidence>
<organism evidence="8 9">
    <name type="scientific">Methanothermobacter thermautotrophicus (strain ATCC 29096 / DSM 1053 / JCM 10044 / NBRC 100330 / Delta H)</name>
    <name type="common">Methanobacterium thermoautotrophicum</name>
    <dbReference type="NCBI Taxonomy" id="187420"/>
    <lineage>
        <taxon>Archaea</taxon>
        <taxon>Methanobacteriati</taxon>
        <taxon>Methanobacteriota</taxon>
        <taxon>Methanomada group</taxon>
        <taxon>Methanobacteria</taxon>
        <taxon>Methanobacteriales</taxon>
        <taxon>Methanobacteriaceae</taxon>
        <taxon>Methanothermobacter</taxon>
    </lineage>
</organism>
<comment type="similarity">
    <text evidence="2">Belongs to the band 7/mec-2 family.</text>
</comment>
<feature type="domain" description="Band 7" evidence="7">
    <location>
        <begin position="62"/>
        <end position="219"/>
    </location>
</feature>
<evidence type="ECO:0000256" key="4">
    <source>
        <dbReference type="ARBA" id="ARBA00022989"/>
    </source>
</evidence>
<dbReference type="Proteomes" id="UP000005223">
    <property type="component" value="Chromosome"/>
</dbReference>
<evidence type="ECO:0000256" key="1">
    <source>
        <dbReference type="ARBA" id="ARBA00004167"/>
    </source>
</evidence>
<dbReference type="GO" id="GO:0098552">
    <property type="term" value="C:side of membrane"/>
    <property type="evidence" value="ECO:0007669"/>
    <property type="project" value="UniProtKB-ARBA"/>
</dbReference>
<dbReference type="InterPro" id="IPR036013">
    <property type="entry name" value="Band_7/SPFH_dom_sf"/>
</dbReference>
<sequence length="297" mass="33278">MAFSFTLTVNFSILPYYEGQVPHRNLDMGAGPDKHTERWGEVHMDILTAGLLAAVIIVIISLSLKIVKQYERGVVFRLGKVIGVREPGLRIIIPIIDRMVRVSLRIVTMPIPSQKIITQDNVSIDVAAVAYFKVADPLRAVVAIEDYYGAVNQISQTTVRNVIGQFVLDEVLSETARINEKIKEIIDEHSEPWGINVTTVEIKDIKLPEGMQRAMARQAEAERDKRAKIITAEGEYFSAAKLGEAADVIEKHPVALQLRNLQVLAEIATEKNSTIVFPAQFMSSIRDVKEFIEREDE</sequence>
<dbReference type="EMBL" id="AE000666">
    <property type="protein sequence ID" value="AAB86246.1"/>
    <property type="molecule type" value="Genomic_DNA"/>
</dbReference>
<gene>
    <name evidence="8" type="ordered locus">MTH_1780</name>
</gene>
<protein>
    <submittedName>
        <fullName evidence="8">Stomatin-like protein</fullName>
    </submittedName>
</protein>
<dbReference type="InParanoid" id="O27808"/>
<dbReference type="AlphaFoldDB" id="O27808"/>
<dbReference type="SMART" id="SM00244">
    <property type="entry name" value="PHB"/>
    <property type="match status" value="1"/>
</dbReference>
<dbReference type="Gene3D" id="6.10.250.2090">
    <property type="match status" value="1"/>
</dbReference>